<dbReference type="Gene3D" id="1.20.1070.10">
    <property type="entry name" value="Rhodopsin 7-helix transmembrane proteins"/>
    <property type="match status" value="1"/>
</dbReference>
<accession>A0A8R1I342</accession>
<dbReference type="GO" id="GO:0038022">
    <property type="term" value="F:G protein-coupled olfactory receptor activity"/>
    <property type="evidence" value="ECO:0007669"/>
    <property type="project" value="TreeGrafter"/>
</dbReference>
<organism evidence="2 3">
    <name type="scientific">Caenorhabditis japonica</name>
    <dbReference type="NCBI Taxonomy" id="281687"/>
    <lineage>
        <taxon>Eukaryota</taxon>
        <taxon>Metazoa</taxon>
        <taxon>Ecdysozoa</taxon>
        <taxon>Nematoda</taxon>
        <taxon>Chromadorea</taxon>
        <taxon>Rhabditida</taxon>
        <taxon>Rhabditina</taxon>
        <taxon>Rhabditomorpha</taxon>
        <taxon>Rhabditoidea</taxon>
        <taxon>Rhabditidae</taxon>
        <taxon>Peloderinae</taxon>
        <taxon>Caenorhabditis</taxon>
    </lineage>
</organism>
<dbReference type="Pfam" id="PF10326">
    <property type="entry name" value="7TM_GPCR_Str"/>
    <property type="match status" value="1"/>
</dbReference>
<dbReference type="PANTHER" id="PTHR22943:SF137">
    <property type="entry name" value="SEVEN TM RECEPTOR"/>
    <property type="match status" value="1"/>
</dbReference>
<feature type="transmembrane region" description="Helical" evidence="1">
    <location>
        <begin position="103"/>
        <end position="125"/>
    </location>
</feature>
<dbReference type="EnsemblMetazoa" id="CJA13831.1">
    <property type="protein sequence ID" value="CJA13831.1"/>
    <property type="gene ID" value="WBGene00133035"/>
</dbReference>
<keyword evidence="3" id="KW-1185">Reference proteome</keyword>
<dbReference type="OMA" id="HITEWSF"/>
<keyword evidence="1" id="KW-0812">Transmembrane</keyword>
<feature type="transmembrane region" description="Helical" evidence="1">
    <location>
        <begin position="32"/>
        <end position="53"/>
    </location>
</feature>
<dbReference type="GO" id="GO:0005886">
    <property type="term" value="C:plasma membrane"/>
    <property type="evidence" value="ECO:0007669"/>
    <property type="project" value="TreeGrafter"/>
</dbReference>
<evidence type="ECO:0000313" key="2">
    <source>
        <dbReference type="EnsemblMetazoa" id="CJA13831.1"/>
    </source>
</evidence>
<keyword evidence="1" id="KW-0472">Membrane</keyword>
<feature type="transmembrane region" description="Helical" evidence="1">
    <location>
        <begin position="152"/>
        <end position="177"/>
    </location>
</feature>
<keyword evidence="1" id="KW-1133">Transmembrane helix</keyword>
<evidence type="ECO:0000313" key="3">
    <source>
        <dbReference type="Proteomes" id="UP000005237"/>
    </source>
</evidence>
<reference evidence="3" key="1">
    <citation type="submission" date="2010-08" db="EMBL/GenBank/DDBJ databases">
        <authorList>
            <consortium name="Caenorhabditis japonica Sequencing Consortium"/>
            <person name="Wilson R.K."/>
        </authorList>
    </citation>
    <scope>NUCLEOTIDE SEQUENCE [LARGE SCALE GENOMIC DNA]</scope>
    <source>
        <strain evidence="3">DF5081</strain>
    </source>
</reference>
<evidence type="ECO:0008006" key="4">
    <source>
        <dbReference type="Google" id="ProtNLM"/>
    </source>
</evidence>
<evidence type="ECO:0000256" key="1">
    <source>
        <dbReference type="SAM" id="Phobius"/>
    </source>
</evidence>
<reference evidence="2" key="2">
    <citation type="submission" date="2022-06" db="UniProtKB">
        <authorList>
            <consortium name="EnsemblMetazoa"/>
        </authorList>
    </citation>
    <scope>IDENTIFICATION</scope>
    <source>
        <strain evidence="2">DF5081</strain>
    </source>
</reference>
<feature type="transmembrane region" description="Helical" evidence="1">
    <location>
        <begin position="183"/>
        <end position="206"/>
    </location>
</feature>
<name>A0A8R1I342_CAEJA</name>
<dbReference type="InterPro" id="IPR019428">
    <property type="entry name" value="7TM_GPCR_serpentine_rcpt_Str"/>
</dbReference>
<dbReference type="AlphaFoldDB" id="A0A8R1I342"/>
<proteinExistence type="predicted"/>
<sequence>MMLSVLAIHFFYRYTSVTAPQKLSTRFSKSTVLLWAALVLLYSTVWGCSTYFLCGPTELFDNELAPSFLNNHCLRPEEFAYVGPKYYFVGNSTDNLIFNVKSVIGVTIIFIQMAATLLCVAYFGIRTYCTLNKLGSICVVSKELQTQLFRTLVIQTLIPLVFLYMPVCCMFVFPILMLNAESITNIIPICLAIYPCLEPSVAMYIIKDFRQKIKGQNC</sequence>
<dbReference type="GO" id="GO:0042048">
    <property type="term" value="P:olfactory behavior"/>
    <property type="evidence" value="ECO:0007669"/>
    <property type="project" value="TreeGrafter"/>
</dbReference>
<protein>
    <recommendedName>
        <fullName evidence="4">Seven TM Receptor</fullName>
    </recommendedName>
</protein>
<dbReference type="SUPFAM" id="SSF81321">
    <property type="entry name" value="Family A G protein-coupled receptor-like"/>
    <property type="match status" value="1"/>
</dbReference>
<dbReference type="Proteomes" id="UP000005237">
    <property type="component" value="Unassembled WGS sequence"/>
</dbReference>
<dbReference type="PANTHER" id="PTHR22943">
    <property type="entry name" value="7-TRANSMEMBRANE DOMAIN RECEPTOR C.ELEGANS"/>
    <property type="match status" value="1"/>
</dbReference>